<protein>
    <submittedName>
        <fullName evidence="1">Uncharacterized protein</fullName>
    </submittedName>
</protein>
<proteinExistence type="predicted"/>
<comment type="caution">
    <text evidence="1">The sequence shown here is derived from an EMBL/GenBank/DDBJ whole genome shotgun (WGS) entry which is preliminary data.</text>
</comment>
<organism evidence="1 2">
    <name type="scientific">Mycobacterium haemophilum</name>
    <dbReference type="NCBI Taxonomy" id="29311"/>
    <lineage>
        <taxon>Bacteria</taxon>
        <taxon>Bacillati</taxon>
        <taxon>Actinomycetota</taxon>
        <taxon>Actinomycetes</taxon>
        <taxon>Mycobacteriales</taxon>
        <taxon>Mycobacteriaceae</taxon>
        <taxon>Mycobacterium</taxon>
    </lineage>
</organism>
<sequence length="73" mass="8017">MIGHFQKVAAFPQRPNAPPKLFAAEVMPHFPGQAQPTLDAAARASQARDDLAQSQLQTIEHMTKKYQDEVGST</sequence>
<dbReference type="AlphaFoldDB" id="A0A0I9VHZ3"/>
<evidence type="ECO:0000313" key="2">
    <source>
        <dbReference type="Proteomes" id="UP000036334"/>
    </source>
</evidence>
<name>A0A0I9VHZ3_9MYCO</name>
<keyword evidence="2" id="KW-1185">Reference proteome</keyword>
<dbReference type="STRING" id="1202450.B586_11295"/>
<accession>A0A0I9VHZ3</accession>
<evidence type="ECO:0000313" key="1">
    <source>
        <dbReference type="EMBL" id="KLO36820.1"/>
    </source>
</evidence>
<dbReference type="PATRIC" id="fig|29311.18.peg.3256"/>
<gene>
    <name evidence="1" type="ORF">ABH38_10420</name>
</gene>
<dbReference type="EMBL" id="LDPR01000007">
    <property type="protein sequence ID" value="KLO36820.1"/>
    <property type="molecule type" value="Genomic_DNA"/>
</dbReference>
<reference evidence="1 2" key="1">
    <citation type="submission" date="2015-05" db="EMBL/GenBank/DDBJ databases">
        <title>Genome sequence of Mycobacterium haemophilum.</title>
        <authorList>
            <person name="Greninger A.L."/>
            <person name="Cunningham G."/>
            <person name="Miller S."/>
        </authorList>
    </citation>
    <scope>NUCLEOTIDE SEQUENCE [LARGE SCALE GENOMIC DNA]</scope>
    <source>
        <strain evidence="2">UC1</strain>
    </source>
</reference>
<dbReference type="Proteomes" id="UP000036334">
    <property type="component" value="Unassembled WGS sequence"/>
</dbReference>